<feature type="domain" description="Zinc-ribbon" evidence="1">
    <location>
        <begin position="239"/>
        <end position="260"/>
    </location>
</feature>
<dbReference type="EMBL" id="CP011266">
    <property type="protein sequence ID" value="ALT69001.1"/>
    <property type="molecule type" value="Genomic_DNA"/>
</dbReference>
<dbReference type="InterPro" id="IPR026870">
    <property type="entry name" value="Zinc_ribbon_dom"/>
</dbReference>
<dbReference type="PATRIC" id="fig|230361.4.peg.1262"/>
<gene>
    <name evidence="2" type="ORF">sm9_1220</name>
</gene>
<dbReference type="Proteomes" id="UP000067738">
    <property type="component" value="Chromosome"/>
</dbReference>
<dbReference type="KEGG" id="mmil:sm9_1220"/>
<keyword evidence="3" id="KW-1185">Reference proteome</keyword>
<accession>A0A0U3DRI8</accession>
<dbReference type="AlphaFoldDB" id="A0A0U3DRI8"/>
<proteinExistence type="predicted"/>
<organism evidence="2 3">
    <name type="scientific">Methanobrevibacter millerae</name>
    <dbReference type="NCBI Taxonomy" id="230361"/>
    <lineage>
        <taxon>Archaea</taxon>
        <taxon>Methanobacteriati</taxon>
        <taxon>Methanobacteriota</taxon>
        <taxon>Methanomada group</taxon>
        <taxon>Methanobacteria</taxon>
        <taxon>Methanobacteriales</taxon>
        <taxon>Methanobacteriaceae</taxon>
        <taxon>Methanobrevibacter</taxon>
    </lineage>
</organism>
<evidence type="ECO:0000259" key="1">
    <source>
        <dbReference type="Pfam" id="PF13240"/>
    </source>
</evidence>
<evidence type="ECO:0000313" key="3">
    <source>
        <dbReference type="Proteomes" id="UP000067738"/>
    </source>
</evidence>
<protein>
    <recommendedName>
        <fullName evidence="1">Zinc-ribbon domain-containing protein</fullName>
    </recommendedName>
</protein>
<reference evidence="2 3" key="1">
    <citation type="submission" date="2015-04" db="EMBL/GenBank/DDBJ databases">
        <title>The complete genome sequence of the rumen methanogen Methanobrevibacter millerae SM9.</title>
        <authorList>
            <person name="Leahy S.C."/>
            <person name="Kelly W.J."/>
            <person name="Pacheco D.M."/>
            <person name="Li D."/>
            <person name="Altermann E."/>
            <person name="Attwood G.T."/>
        </authorList>
    </citation>
    <scope>NUCLEOTIDE SEQUENCE [LARGE SCALE GENOMIC DNA]</scope>
    <source>
        <strain evidence="2 3">SM9</strain>
    </source>
</reference>
<name>A0A0U3DRI8_9EURY</name>
<evidence type="ECO:0000313" key="2">
    <source>
        <dbReference type="EMBL" id="ALT69001.1"/>
    </source>
</evidence>
<dbReference type="Pfam" id="PF13240">
    <property type="entry name" value="Zn_Ribbon_1"/>
    <property type="match status" value="1"/>
</dbReference>
<sequence length="261" mass="29399">MNRYGSKVFDGEIMGIFDRDDGLSEEEREQQQIKKFLEENDIFKGVECEVILPEKQLKTSGSSGTKKGVATLAFGVIGLAATSGTSQNEENRIITTLFQVVDKGIVFKNGSMDGSDIRIPYEDIVSFEKLEDKNKKSMGLLTLLKDKKIFLKLTCGYTISEHILDYCVDVLSKRISGALYEEDGWGLEIDYSQLKKLDESYKISNLKRLESFHKQGIITDEKFSYLKDELLKEEDIANCKKCGAELAENSLFCSECGTKID</sequence>